<organism evidence="2 3">
    <name type="scientific">Candidatus Thiothrix anitrata</name>
    <dbReference type="NCBI Taxonomy" id="2823902"/>
    <lineage>
        <taxon>Bacteria</taxon>
        <taxon>Pseudomonadati</taxon>
        <taxon>Pseudomonadota</taxon>
        <taxon>Gammaproteobacteria</taxon>
        <taxon>Thiotrichales</taxon>
        <taxon>Thiotrichaceae</taxon>
        <taxon>Thiothrix</taxon>
    </lineage>
</organism>
<evidence type="ECO:0008006" key="4">
    <source>
        <dbReference type="Google" id="ProtNLM"/>
    </source>
</evidence>
<keyword evidence="1" id="KW-0732">Signal</keyword>
<proteinExistence type="predicted"/>
<feature type="signal peptide" evidence="1">
    <location>
        <begin position="1"/>
        <end position="21"/>
    </location>
</feature>
<reference evidence="2 3" key="1">
    <citation type="submission" date="2021-04" db="EMBL/GenBank/DDBJ databases">
        <title>Genomics, taxonomy and metabolism of representatives of sulfur bacteria of the genus Thiothrix: Thiothrix fructosivorans QT, Thiothrix unzii A1T and three new species, Thiothrix subterranea sp. nov., Thiothrix litoralis sp. nov. and 'Candidatus Thiothrix anitrata' sp. nov.</title>
        <authorList>
            <person name="Ravin N.V."/>
            <person name="Smolyakov D."/>
            <person name="Rudenko T.S."/>
            <person name="Mardanov A.V."/>
            <person name="Beletsky A.V."/>
            <person name="Markov N.D."/>
            <person name="Fomenkov A.I."/>
            <person name="Roberts R.J."/>
            <person name="Karnachuk O.V."/>
            <person name="Novikov A."/>
            <person name="Grabovich M.Y."/>
        </authorList>
    </citation>
    <scope>NUCLEOTIDE SEQUENCE [LARGE SCALE GENOMIC DNA]</scope>
    <source>
        <strain evidence="2 3">A52</strain>
    </source>
</reference>
<protein>
    <recommendedName>
        <fullName evidence="4">WxL domain-containing protein</fullName>
    </recommendedName>
</protein>
<sequence>MNKKLLALSLAAILAAPSAFAATGSDNQTVTVTVPEVALLNIVDATEDLSLAIPGAAGDNFTPTTATTDYKISANTESGGTKKRKIDVSVTGTIPTGGTLTITPLATGITGATPAAKTLTGANPTASDLITGIGNVANTVTDGITYSFGPTSPTEMIGYTASPTTITVTYTLSVDS</sequence>
<evidence type="ECO:0000256" key="1">
    <source>
        <dbReference type="SAM" id="SignalP"/>
    </source>
</evidence>
<name>A0ABX7WZF8_9GAMM</name>
<evidence type="ECO:0000313" key="2">
    <source>
        <dbReference type="EMBL" id="QTR49010.1"/>
    </source>
</evidence>
<dbReference type="EMBL" id="CP072800">
    <property type="protein sequence ID" value="QTR49010.1"/>
    <property type="molecule type" value="Genomic_DNA"/>
</dbReference>
<dbReference type="RefSeq" id="WP_210225877.1">
    <property type="nucleotide sequence ID" value="NZ_CP072800.1"/>
</dbReference>
<evidence type="ECO:0000313" key="3">
    <source>
        <dbReference type="Proteomes" id="UP000672027"/>
    </source>
</evidence>
<keyword evidence="3" id="KW-1185">Reference proteome</keyword>
<gene>
    <name evidence="2" type="ORF">J8380_12080</name>
</gene>
<feature type="chain" id="PRO_5046838051" description="WxL domain-containing protein" evidence="1">
    <location>
        <begin position="22"/>
        <end position="176"/>
    </location>
</feature>
<dbReference type="Proteomes" id="UP000672027">
    <property type="component" value="Chromosome"/>
</dbReference>
<accession>A0ABX7WZF8</accession>